<evidence type="ECO:0000313" key="1">
    <source>
        <dbReference type="EMBL" id="JAA65314.1"/>
    </source>
</evidence>
<name>A0A0K8R4C0_IXORI</name>
<dbReference type="EMBL" id="GADI01008494">
    <property type="protein sequence ID" value="JAA65314.1"/>
    <property type="molecule type" value="mRNA"/>
</dbReference>
<organism evidence="1">
    <name type="scientific">Ixodes ricinus</name>
    <name type="common">Common tick</name>
    <name type="synonym">Acarus ricinus</name>
    <dbReference type="NCBI Taxonomy" id="34613"/>
    <lineage>
        <taxon>Eukaryota</taxon>
        <taxon>Metazoa</taxon>
        <taxon>Ecdysozoa</taxon>
        <taxon>Arthropoda</taxon>
        <taxon>Chelicerata</taxon>
        <taxon>Arachnida</taxon>
        <taxon>Acari</taxon>
        <taxon>Parasitiformes</taxon>
        <taxon>Ixodida</taxon>
        <taxon>Ixodoidea</taxon>
        <taxon>Ixodidae</taxon>
        <taxon>Ixodinae</taxon>
        <taxon>Ixodes</taxon>
    </lineage>
</organism>
<reference evidence="1" key="1">
    <citation type="submission" date="2012-12" db="EMBL/GenBank/DDBJ databases">
        <title>Identification and characterization of a phenylalanine ammonia-lyase gene family in Isatis indigotica Fort.</title>
        <authorList>
            <person name="Liu Q."/>
            <person name="Chen J."/>
            <person name="Zhou X."/>
            <person name="Di P."/>
            <person name="Xiao Y."/>
            <person name="Xuan H."/>
            <person name="Zhang L."/>
            <person name="Chen W."/>
        </authorList>
    </citation>
    <scope>NUCLEOTIDE SEQUENCE</scope>
    <source>
        <tissue evidence="1">Salivary gland</tissue>
    </source>
</reference>
<sequence>MHNGSNAKHFTRQMPDTWLHKLPFRKQEQTCFRNNTQALEFYLVQLLFYSRTFTSDLVTKEIIRKTTSETRHAKTRSRNFEVSLQARACVAIKTTAMYDQARPF</sequence>
<proteinExistence type="evidence at transcript level"/>
<accession>A0A0K8R4C0</accession>
<protein>
    <submittedName>
        <fullName evidence="1">Putative secreted protein</fullName>
    </submittedName>
</protein>
<dbReference type="AlphaFoldDB" id="A0A0K8R4C0"/>